<keyword evidence="2" id="KW-0732">Signal</keyword>
<dbReference type="GO" id="GO:0042597">
    <property type="term" value="C:periplasmic space"/>
    <property type="evidence" value="ECO:0007669"/>
    <property type="project" value="UniProtKB-ARBA"/>
</dbReference>
<dbReference type="EMBL" id="RJKE01000001">
    <property type="protein sequence ID" value="ROO88453.1"/>
    <property type="molecule type" value="Genomic_DNA"/>
</dbReference>
<reference evidence="4 5" key="1">
    <citation type="submission" date="2018-11" db="EMBL/GenBank/DDBJ databases">
        <title>Sequencing the genomes of 1000 actinobacteria strains.</title>
        <authorList>
            <person name="Klenk H.-P."/>
        </authorList>
    </citation>
    <scope>NUCLEOTIDE SEQUENCE [LARGE SCALE GENOMIC DNA]</scope>
    <source>
        <strain evidence="4 5">DSM 44254</strain>
    </source>
</reference>
<dbReference type="GO" id="GO:0015833">
    <property type="term" value="P:peptide transport"/>
    <property type="evidence" value="ECO:0007669"/>
    <property type="project" value="TreeGrafter"/>
</dbReference>
<evidence type="ECO:0000256" key="2">
    <source>
        <dbReference type="SAM" id="SignalP"/>
    </source>
</evidence>
<dbReference type="GO" id="GO:0043190">
    <property type="term" value="C:ATP-binding cassette (ABC) transporter complex"/>
    <property type="evidence" value="ECO:0007669"/>
    <property type="project" value="InterPro"/>
</dbReference>
<feature type="chain" id="PRO_5018190507" evidence="2">
    <location>
        <begin position="24"/>
        <end position="585"/>
    </location>
</feature>
<sequence length="585" mass="63496">MKTRFKAVAATAVALMLSAGLSACGGGDGDGESFDTSPADAALTGMANPSDVKGGTLRFGHSDDWDSPDMGNTYYAYSQNFGRLYSRSLTTFSPEPGKTKDLVPDLAENLGEVSEDGLTWTYKLRAGLKYDDGTPVTSKDVKYAVERSNFTTELTQGPHYFKQYLKDNKEPYKGPYDDKSEKGLESIETPDDTTIVFHLNQPFAEFDYLVSMQTQPVPQAKDTGLDYQNAMLSTGPYKIDTYERGKVMKLSRNTNWDPATDPIRANHALPEKIEVTLKVEAADLDNRLMSGALDVDIAGVGVQQGAQPKILGQSANRANSDNPVAGYLRYLGVNPNVKPFDNVHCRRAVQYALDKVSTQTAHGGPEAGGAVATTVIPPSVSGYKEANAYPSGADNHGDLEKAKAELTECGQPNGFKTTLSVRSDRDKEVAAGTAVQQGLARIGVTVDIQSVPAGDYFGKYAGAPKWIRDNNVGLLSMAWAADWPSGYGFLSQIVDSRTIRDSGNTNIQETKLPAVDKLLDDAAKNTDIKQREAIYTQIDELVMEDATILPLVYAKILLYRPTNVTNLTITEGYGGMYDYLNIGVR</sequence>
<evidence type="ECO:0000313" key="5">
    <source>
        <dbReference type="Proteomes" id="UP000272400"/>
    </source>
</evidence>
<dbReference type="PANTHER" id="PTHR30290">
    <property type="entry name" value="PERIPLASMIC BINDING COMPONENT OF ABC TRANSPORTER"/>
    <property type="match status" value="1"/>
</dbReference>
<dbReference type="Gene3D" id="3.40.190.10">
    <property type="entry name" value="Periplasmic binding protein-like II"/>
    <property type="match status" value="1"/>
</dbReference>
<dbReference type="RefSeq" id="WP_246053080.1">
    <property type="nucleotide sequence ID" value="NZ_RJKE01000001.1"/>
</dbReference>
<dbReference type="SUPFAM" id="SSF53850">
    <property type="entry name" value="Periplasmic binding protein-like II"/>
    <property type="match status" value="1"/>
</dbReference>
<comment type="caution">
    <text evidence="4">The sequence shown here is derived from an EMBL/GenBank/DDBJ whole genome shotgun (WGS) entry which is preliminary data.</text>
</comment>
<dbReference type="InterPro" id="IPR000914">
    <property type="entry name" value="SBP_5_dom"/>
</dbReference>
<evidence type="ECO:0000256" key="1">
    <source>
        <dbReference type="SAM" id="MobiDB-lite"/>
    </source>
</evidence>
<dbReference type="PROSITE" id="PS51257">
    <property type="entry name" value="PROKAR_LIPOPROTEIN"/>
    <property type="match status" value="1"/>
</dbReference>
<dbReference type="InterPro" id="IPR039424">
    <property type="entry name" value="SBP_5"/>
</dbReference>
<dbReference type="Proteomes" id="UP000272400">
    <property type="component" value="Unassembled WGS sequence"/>
</dbReference>
<evidence type="ECO:0000259" key="3">
    <source>
        <dbReference type="Pfam" id="PF00496"/>
    </source>
</evidence>
<dbReference type="Pfam" id="PF00496">
    <property type="entry name" value="SBP_bac_5"/>
    <property type="match status" value="1"/>
</dbReference>
<dbReference type="CDD" id="cd08506">
    <property type="entry name" value="PBP2_clavulanate_OppA2"/>
    <property type="match status" value="1"/>
</dbReference>
<dbReference type="PANTHER" id="PTHR30290:SF83">
    <property type="entry name" value="ABC TRANSPORTER SUBSTRATE-BINDING PROTEIN"/>
    <property type="match status" value="1"/>
</dbReference>
<dbReference type="Gene3D" id="3.10.105.10">
    <property type="entry name" value="Dipeptide-binding Protein, Domain 3"/>
    <property type="match status" value="1"/>
</dbReference>
<dbReference type="GO" id="GO:1904680">
    <property type="term" value="F:peptide transmembrane transporter activity"/>
    <property type="evidence" value="ECO:0007669"/>
    <property type="project" value="TreeGrafter"/>
</dbReference>
<dbReference type="AlphaFoldDB" id="A0A3N1D4H9"/>
<dbReference type="PIRSF" id="PIRSF002741">
    <property type="entry name" value="MppA"/>
    <property type="match status" value="1"/>
</dbReference>
<feature type="domain" description="Solute-binding protein family 5" evidence="3">
    <location>
        <begin position="102"/>
        <end position="497"/>
    </location>
</feature>
<name>A0A3N1D4H9_9ACTN</name>
<dbReference type="InterPro" id="IPR030678">
    <property type="entry name" value="Peptide/Ni-bd"/>
</dbReference>
<feature type="region of interest" description="Disordered" evidence="1">
    <location>
        <begin position="27"/>
        <end position="48"/>
    </location>
</feature>
<protein>
    <submittedName>
        <fullName evidence="4">Peptide/nickel transport system substrate-binding protein</fullName>
    </submittedName>
</protein>
<evidence type="ECO:0000313" key="4">
    <source>
        <dbReference type="EMBL" id="ROO88453.1"/>
    </source>
</evidence>
<keyword evidence="5" id="KW-1185">Reference proteome</keyword>
<accession>A0A3N1D4H9</accession>
<gene>
    <name evidence="4" type="ORF">EDD29_6122</name>
</gene>
<proteinExistence type="predicted"/>
<feature type="signal peptide" evidence="2">
    <location>
        <begin position="1"/>
        <end position="23"/>
    </location>
</feature>
<organism evidence="4 5">
    <name type="scientific">Actinocorallia herbida</name>
    <dbReference type="NCBI Taxonomy" id="58109"/>
    <lineage>
        <taxon>Bacteria</taxon>
        <taxon>Bacillati</taxon>
        <taxon>Actinomycetota</taxon>
        <taxon>Actinomycetes</taxon>
        <taxon>Streptosporangiales</taxon>
        <taxon>Thermomonosporaceae</taxon>
        <taxon>Actinocorallia</taxon>
    </lineage>
</organism>